<keyword evidence="2" id="KW-1185">Reference proteome</keyword>
<accession>A0A5N7CXG5</accession>
<dbReference type="AlphaFoldDB" id="A0A5N7CXG5"/>
<reference evidence="1 2" key="1">
    <citation type="submission" date="2019-04" db="EMBL/GenBank/DDBJ databases">
        <authorList>
            <consortium name="DOE Joint Genome Institute"/>
            <person name="Mondo S."/>
            <person name="Kjaerbolling I."/>
            <person name="Vesth T."/>
            <person name="Frisvad J.C."/>
            <person name="Nybo J.L."/>
            <person name="Theobald S."/>
            <person name="Kildgaard S."/>
            <person name="Isbrandt T."/>
            <person name="Kuo A."/>
            <person name="Sato A."/>
            <person name="Lyhne E.K."/>
            <person name="Kogle M.E."/>
            <person name="Wiebenga A."/>
            <person name="Kun R.S."/>
            <person name="Lubbers R.J."/>
            <person name="Makela M.R."/>
            <person name="Barry K."/>
            <person name="Chovatia M."/>
            <person name="Clum A."/>
            <person name="Daum C."/>
            <person name="Haridas S."/>
            <person name="He G."/>
            <person name="LaButti K."/>
            <person name="Lipzen A."/>
            <person name="Riley R."/>
            <person name="Salamov A."/>
            <person name="Simmons B.A."/>
            <person name="Magnuson J.K."/>
            <person name="Henrissat B."/>
            <person name="Mortensen U.H."/>
            <person name="Larsen T.O."/>
            <person name="Devries R.P."/>
            <person name="Grigoriev I.V."/>
            <person name="Machida M."/>
            <person name="Baker S.E."/>
            <person name="Andersen M.R."/>
            <person name="Cantor M.N."/>
            <person name="Hua S.X."/>
        </authorList>
    </citation>
    <scope>NUCLEOTIDE SEQUENCE [LARGE SCALE GENOMIC DNA]</scope>
    <source>
        <strain evidence="1 2">CBS 119388</strain>
    </source>
</reference>
<name>A0A5N7CXG5_9EURO</name>
<organism evidence="1 2">
    <name type="scientific">Aspergillus pseudonomiae</name>
    <dbReference type="NCBI Taxonomy" id="1506151"/>
    <lineage>
        <taxon>Eukaryota</taxon>
        <taxon>Fungi</taxon>
        <taxon>Dikarya</taxon>
        <taxon>Ascomycota</taxon>
        <taxon>Pezizomycotina</taxon>
        <taxon>Eurotiomycetes</taxon>
        <taxon>Eurotiomycetidae</taxon>
        <taxon>Eurotiales</taxon>
        <taxon>Aspergillaceae</taxon>
        <taxon>Aspergillus</taxon>
        <taxon>Aspergillus subgen. Circumdati</taxon>
    </lineage>
</organism>
<gene>
    <name evidence="1" type="ORF">BDV37DRAFT_31529</name>
</gene>
<evidence type="ECO:0000313" key="1">
    <source>
        <dbReference type="EMBL" id="KAE8398457.1"/>
    </source>
</evidence>
<dbReference type="Proteomes" id="UP000325579">
    <property type="component" value="Unassembled WGS sequence"/>
</dbReference>
<dbReference type="GeneID" id="43675122"/>
<evidence type="ECO:0000313" key="2">
    <source>
        <dbReference type="Proteomes" id="UP000325579"/>
    </source>
</evidence>
<dbReference type="RefSeq" id="XP_031935776.1">
    <property type="nucleotide sequence ID" value="XM_032090431.1"/>
</dbReference>
<proteinExistence type="predicted"/>
<protein>
    <submittedName>
        <fullName evidence="1">Uncharacterized protein</fullName>
    </submittedName>
</protein>
<sequence length="125" mass="14245">MCIYKNAHTVPMPAQPDFNIRETSCRPTIEGSLNVGCVQVEHLAQPLCLKAKICILLGRILESWYLLLNNSPGAAIGTEAMYYPNPNISIISELWQCDGELEYWRPIFNISCRLLRKILRQILLI</sequence>
<accession>A0A5N6I7G8</accession>
<dbReference type="EMBL" id="ML736857">
    <property type="protein sequence ID" value="KAE8398457.1"/>
    <property type="molecule type" value="Genomic_DNA"/>
</dbReference>